<dbReference type="PANTHER" id="PTHR48207">
    <property type="entry name" value="SUCCINATE--HYDROXYMETHYLGLUTARATE COA-TRANSFERASE"/>
    <property type="match status" value="1"/>
</dbReference>
<keyword evidence="3" id="KW-1185">Reference proteome</keyword>
<dbReference type="InterPro" id="IPR023606">
    <property type="entry name" value="CoA-Trfase_III_dom_1_sf"/>
</dbReference>
<dbReference type="RefSeq" id="WP_135288117.1">
    <property type="nucleotide sequence ID" value="NZ_QUZU01000003.1"/>
</dbReference>
<comment type="caution">
    <text evidence="2">The sequence shown here is derived from an EMBL/GenBank/DDBJ whole genome shotgun (WGS) entry which is preliminary data.</text>
</comment>
<dbReference type="AlphaFoldDB" id="A0A4Z0B088"/>
<gene>
    <name evidence="2" type="ORF">DYL59_04665</name>
</gene>
<reference evidence="2 3" key="1">
    <citation type="journal article" date="2019" name="Syst. Appl. Microbiol.">
        <title>New species of pathogenic Pseudomonas isolated from citrus in Tunisia: Proposal of Pseudomonas kairouanensis sp. nov. and Pseudomonas nabeulensis sp. nov.</title>
        <authorList>
            <person name="Oueslati M."/>
            <person name="Mulet M."/>
            <person name="Gomila M."/>
            <person name="Berge O."/>
            <person name="Hajlaoui M.R."/>
            <person name="Lalucat J."/>
            <person name="Sadfi-Zouaoui N."/>
            <person name="Garcia-Valdes E."/>
        </authorList>
    </citation>
    <scope>NUCLEOTIDE SEQUENCE [LARGE SCALE GENOMIC DNA]</scope>
    <source>
        <strain evidence="2 3">KC12</strain>
    </source>
</reference>
<protein>
    <submittedName>
        <fullName evidence="2">CoA transferase</fullName>
    </submittedName>
</protein>
<dbReference type="EMBL" id="QUZU01000003">
    <property type="protein sequence ID" value="TFY91774.1"/>
    <property type="molecule type" value="Genomic_DNA"/>
</dbReference>
<sequence>MTAPLSGIKVIEIGTLIAAPFAARLMAEFGAEVIKIEAMGQGDPLRKWRKLHEGTSLWWYLQSRNKKSLALDLKSSEGLDLIKQLLGDADVLIENLRPGGLEKLGLGWEVLHALNPKLTLVRISGYGQTGPYRDRPGFGAIGEAMGGIRYTTGNPDSPPARVGVSLGDSLASLHGVIGALMSLLWVKTGQGDGQIVDVSLAESVFNLMESLVPEYDMLGHVRERSGGALPGIAPSNTYLTADGAYVVIAGNSDPIYKRLMNTIGRADLAQAPEFAHNDGRAAKSGLLDAAITHWTSSLPIEQVLSALEAAEVPAGRIYSVADIVSDPHYQAREMLLDAELPGGVSVKMPGIVPKLSQTPGGVNWQGPTLGQHTDAILDGLGLTGADIQRLKTSGVVQ</sequence>
<evidence type="ECO:0000256" key="1">
    <source>
        <dbReference type="ARBA" id="ARBA00022679"/>
    </source>
</evidence>
<organism evidence="2 3">
    <name type="scientific">Pseudomonas kairouanensis</name>
    <dbReference type="NCBI Taxonomy" id="2293832"/>
    <lineage>
        <taxon>Bacteria</taxon>
        <taxon>Pseudomonadati</taxon>
        <taxon>Pseudomonadota</taxon>
        <taxon>Gammaproteobacteria</taxon>
        <taxon>Pseudomonadales</taxon>
        <taxon>Pseudomonadaceae</taxon>
        <taxon>Pseudomonas</taxon>
    </lineage>
</organism>
<dbReference type="SUPFAM" id="SSF89796">
    <property type="entry name" value="CoA-transferase family III (CaiB/BaiF)"/>
    <property type="match status" value="1"/>
</dbReference>
<dbReference type="Gene3D" id="3.40.50.10540">
    <property type="entry name" value="Crotonobetainyl-coa:carnitine coa-transferase, domain 1"/>
    <property type="match status" value="1"/>
</dbReference>
<evidence type="ECO:0000313" key="3">
    <source>
        <dbReference type="Proteomes" id="UP000297391"/>
    </source>
</evidence>
<dbReference type="PANTHER" id="PTHR48207:SF3">
    <property type="entry name" value="SUCCINATE--HYDROXYMETHYLGLUTARATE COA-TRANSFERASE"/>
    <property type="match status" value="1"/>
</dbReference>
<dbReference type="Pfam" id="PF02515">
    <property type="entry name" value="CoA_transf_3"/>
    <property type="match status" value="1"/>
</dbReference>
<accession>A0A4Z0B088</accession>
<dbReference type="OrthoDB" id="9058532at2"/>
<dbReference type="InterPro" id="IPR050483">
    <property type="entry name" value="CoA-transferase_III_domain"/>
</dbReference>
<keyword evidence="1 2" id="KW-0808">Transferase</keyword>
<evidence type="ECO:0000313" key="2">
    <source>
        <dbReference type="EMBL" id="TFY91774.1"/>
    </source>
</evidence>
<dbReference type="InterPro" id="IPR044855">
    <property type="entry name" value="CoA-Trfase_III_dom3_sf"/>
</dbReference>
<dbReference type="GO" id="GO:0008410">
    <property type="term" value="F:CoA-transferase activity"/>
    <property type="evidence" value="ECO:0007669"/>
    <property type="project" value="TreeGrafter"/>
</dbReference>
<name>A0A4Z0B088_9PSED</name>
<dbReference type="InterPro" id="IPR003673">
    <property type="entry name" value="CoA-Trfase_fam_III"/>
</dbReference>
<dbReference type="Gene3D" id="3.30.1540.10">
    <property type="entry name" value="formyl-coa transferase, domain 3"/>
    <property type="match status" value="1"/>
</dbReference>
<dbReference type="Proteomes" id="UP000297391">
    <property type="component" value="Unassembled WGS sequence"/>
</dbReference>
<proteinExistence type="predicted"/>